<proteinExistence type="predicted"/>
<organism evidence="1 2">
    <name type="scientific">Daphnia magna</name>
    <dbReference type="NCBI Taxonomy" id="35525"/>
    <lineage>
        <taxon>Eukaryota</taxon>
        <taxon>Metazoa</taxon>
        <taxon>Ecdysozoa</taxon>
        <taxon>Arthropoda</taxon>
        <taxon>Crustacea</taxon>
        <taxon>Branchiopoda</taxon>
        <taxon>Diplostraca</taxon>
        <taxon>Cladocera</taxon>
        <taxon>Anomopoda</taxon>
        <taxon>Daphniidae</taxon>
        <taxon>Daphnia</taxon>
    </lineage>
</organism>
<evidence type="ECO:0000313" key="2">
    <source>
        <dbReference type="Proteomes" id="UP001234178"/>
    </source>
</evidence>
<reference evidence="1 2" key="1">
    <citation type="journal article" date="2023" name="Nucleic Acids Res.">
        <title>The hologenome of Daphnia magna reveals possible DNA methylation and microbiome-mediated evolution of the host genome.</title>
        <authorList>
            <person name="Chaturvedi A."/>
            <person name="Li X."/>
            <person name="Dhandapani V."/>
            <person name="Marshall H."/>
            <person name="Kissane S."/>
            <person name="Cuenca-Cambronero M."/>
            <person name="Asole G."/>
            <person name="Calvet F."/>
            <person name="Ruiz-Romero M."/>
            <person name="Marangio P."/>
            <person name="Guigo R."/>
            <person name="Rago D."/>
            <person name="Mirbahai L."/>
            <person name="Eastwood N."/>
            <person name="Colbourne J.K."/>
            <person name="Zhou J."/>
            <person name="Mallon E."/>
            <person name="Orsini L."/>
        </authorList>
    </citation>
    <scope>NUCLEOTIDE SEQUENCE [LARGE SCALE GENOMIC DNA]</scope>
    <source>
        <strain evidence="1">LRV0_1</strain>
    </source>
</reference>
<gene>
    <name evidence="1" type="ORF">OUZ56_032679</name>
</gene>
<keyword evidence="2" id="KW-1185">Reference proteome</keyword>
<comment type="caution">
    <text evidence="1">The sequence shown here is derived from an EMBL/GenBank/DDBJ whole genome shotgun (WGS) entry which is preliminary data.</text>
</comment>
<dbReference type="Proteomes" id="UP001234178">
    <property type="component" value="Unassembled WGS sequence"/>
</dbReference>
<accession>A0ABQ9ZWU2</accession>
<dbReference type="EMBL" id="JAOYFB010000006">
    <property type="protein sequence ID" value="KAK4017367.1"/>
    <property type="molecule type" value="Genomic_DNA"/>
</dbReference>
<protein>
    <submittedName>
        <fullName evidence="1">Uncharacterized protein</fullName>
    </submittedName>
</protein>
<name>A0ABQ9ZWU2_9CRUS</name>
<sequence>MSFDRGEPKTFARYRDVVHSSSCQVFSNQRMECRSLLVPVLNQQISPEEPLSLDYGFLMDFPQCFQI</sequence>
<evidence type="ECO:0000313" key="1">
    <source>
        <dbReference type="EMBL" id="KAK4017367.1"/>
    </source>
</evidence>